<evidence type="ECO:0000259" key="1">
    <source>
        <dbReference type="Pfam" id="PF25794"/>
    </source>
</evidence>
<dbReference type="GO" id="GO:0030544">
    <property type="term" value="F:Hsp70 protein binding"/>
    <property type="evidence" value="ECO:0007669"/>
    <property type="project" value="TreeGrafter"/>
</dbReference>
<dbReference type="Proteomes" id="UP000694844">
    <property type="component" value="Chromosome 3"/>
</dbReference>
<dbReference type="Pfam" id="PF25794">
    <property type="entry name" value="SACS"/>
    <property type="match status" value="2"/>
</dbReference>
<dbReference type="InterPro" id="IPR052972">
    <property type="entry name" value="Sacsin_chaperone_reg"/>
</dbReference>
<sequence length="2000" mass="230068">MSEDTLTVPNIKLLAHFKIWVVDMKFHNHPLLEPGKGYVQKNTDDGKNLLLQKCILNGIDAFNDLQICSSSDREWFKEFLPCSFPKSLVPPLRSLKMFKSYSCVSPLKEKGYTSVEKCSKVYTGDMDFPVQFSLDMILPATPLLSQLTITMVDLTDSIQLTLKGIDNGSFPISDEQKRTFCFYVLERQGRLKNWNEIKSYMNKIKFIRNGSGPLYCAENLYDPNDHILRELFLNEFKFPEENHRMMSLLQLLKFQTSESLCFPKNLIDTCRNFECGRDTAIKERKSNALLQIFRQNQAIWNWVRNQICEFNIVPVKCNSTKNYPKSMQWFSQSKTFVSLERLQSSQYEFIIGSTLPTSTNQWEELIDTSKKPQLMDVIRHFENTVRCYQEDEHIAYCLMVKEIYKFLSEESCNIGSRLPRRCILTERGFVSTSEIYIERRKTDVNLEPHFFPLPKEFLEFKLLFENMGCNNNQSSLLLVEALDKVQEKHMKSEHCEEFEDLSRVEKILTKLSELPNEELFKIQGRIKIPIQTEDTSKLVFKLAQECAFSDSDWLSRTFAEEDNVSLVHSRIDKKIASKLGVRSLKKFTLSDAEEIGVEFGQSEPLTQRLNHLLEESYTDGLSVPKELIQNADDAGATKVYFLYDERENADACDCLLDEGMKGCQGPALWVYNDAVFTSQDFENIQKLSGATKKEDKTKIGKFGLGFNAVYNLTDVPSFVSGTSLVYLDPHGKYLGDAVLNEKSPGIKLNLKNGTMLRKLKNQFKPFEDVFDFHSSMFAEGKPYNGTLFRFPLRTKQQAYSSEISNREYSKNEMEKLLKQFCKCAGNMIIFTQNVKQIEVFHVSNESENPDKDRKLVLKVLKEEKSTQSEEKPQSNMLIAASIHCNEFGVKKRFVETCRSWITLSSPGHDWVGRHKAFKEKTCWVISWALGNGKACNLFLKKESDDALPLCSVGIPIETLNNQLSPMSLGIKKQVKEKFGFYDKGHIFCFLPLPIETPLSFHVNGTFAVSSDRQRLLTRSEDAKENTKQSIWNDSLLSDPVVEATLELLMVINNAAVETYSCYELWPIACDNGLWGSFCNEFYKTIILSQLPVFKTSLGYKSFSECIFMHKDMNKHTRFITTAFDILKENPLNDKVITEIPLIIYENLEKCESITFIEHVITYEQFITKSFLPNISKYEGEEYDKLILEALGSGNDAILTAMKETNCITSCKENLRQCPKNLVHPNSSISGMFLTDNEKFPAELFCKQKDLDILVRLGMMKYAIPFDLLQLQSKGVGKLAKTCMECALRRSKEILRYIQDKVPIDERMNLSEIQFLPVKIKPTKWPPIKWHMELSSRDVKKCNDHKKAQNIVEYFEKPSNLYFPHLVNLVGCSKPVFEKHGQIHSNETLETLGVRKQRDVDIITLKYQISEIIKTPENAQIEKIEEMCKEIYATITKRLTECDSTIEDFVRNDLSEMPCVLTEKTFVYPKQVIFRLLNNCSPYLFGLGSFYAKKYQIFFKKLGVRQKFEPDDIIDALLKIKSEFDGNQLSKDALDLVSRLTTLFPDKGAIPTKDLFLPDSNGFLCHVTELCVNDFDWIPTTKSMKILNSAISSKVANLVGIKSNRDQSILNESQEFGDAFGQHEELTNRIKRILDGYPEACLLKELLQNADDAGATVLHFIKDFREHGTEHIFSDKWKELQGPALCVYNDSVFSEKDLEGIQKLGIGSKEDDPMSTGQYGVGFNVVYHLTDVPTFLTRDPKSNLDTLCVLDPHLKYMPNASSRKPGRKFTNASDTLRKRFSDIIPCYLEKSDIWKTSHGTLFRFPLRCNVESSLSQRTTSCEDLEKLLDDMKKEIAECLLFLHHIREVTISTVKENGCLQREFSVTTKMIRNPREDGEKNLHNIICNAREHMKTDNTHVCSLERIETKYQLIININNEVTEEWLIVTGFGFIDRTLIPEEIREAYAAKRLALLPSSGVAFSLKRESLIQSENRLTSISERLDNSRAYCFYPFLWKLDYLWK</sequence>
<dbReference type="SUPFAM" id="SSF55874">
    <property type="entry name" value="ATPase domain of HSP90 chaperone/DNA topoisomerase II/histidine kinase"/>
    <property type="match status" value="2"/>
</dbReference>
<dbReference type="KEGG" id="cvn:111125004"/>
<organism evidence="2 3">
    <name type="scientific">Crassostrea virginica</name>
    <name type="common">Eastern oyster</name>
    <dbReference type="NCBI Taxonomy" id="6565"/>
    <lineage>
        <taxon>Eukaryota</taxon>
        <taxon>Metazoa</taxon>
        <taxon>Spiralia</taxon>
        <taxon>Lophotrochozoa</taxon>
        <taxon>Mollusca</taxon>
        <taxon>Bivalvia</taxon>
        <taxon>Autobranchia</taxon>
        <taxon>Pteriomorphia</taxon>
        <taxon>Ostreida</taxon>
        <taxon>Ostreoidea</taxon>
        <taxon>Ostreidae</taxon>
        <taxon>Crassostrea</taxon>
    </lineage>
</organism>
<reference evidence="3" key="1">
    <citation type="submission" date="2025-08" db="UniProtKB">
        <authorList>
            <consortium name="RefSeq"/>
        </authorList>
    </citation>
    <scope>IDENTIFICATION</scope>
    <source>
        <tissue evidence="3">Whole sample</tissue>
    </source>
</reference>
<dbReference type="GeneID" id="111125004"/>
<feature type="domain" description="Sacsin/Nov" evidence="1">
    <location>
        <begin position="1622"/>
        <end position="1856"/>
    </location>
</feature>
<dbReference type="RefSeq" id="XP_022324100.1">
    <property type="nucleotide sequence ID" value="XM_022468392.1"/>
</dbReference>
<feature type="domain" description="Sacsin/Nov" evidence="1">
    <location>
        <begin position="603"/>
        <end position="851"/>
    </location>
</feature>
<evidence type="ECO:0000313" key="3">
    <source>
        <dbReference type="RefSeq" id="XP_022324100.1"/>
    </source>
</evidence>
<dbReference type="PANTHER" id="PTHR15600:SF42">
    <property type="entry name" value="SACSIN"/>
    <property type="match status" value="1"/>
</dbReference>
<dbReference type="OrthoDB" id="6140196at2759"/>
<evidence type="ECO:0000313" key="2">
    <source>
        <dbReference type="Proteomes" id="UP000694844"/>
    </source>
</evidence>
<protein>
    <submittedName>
        <fullName evidence="3">Sacsin-like isoform X1</fullName>
    </submittedName>
</protein>
<dbReference type="InterPro" id="IPR036890">
    <property type="entry name" value="HATPase_C_sf"/>
</dbReference>
<proteinExistence type="predicted"/>
<dbReference type="InterPro" id="IPR058210">
    <property type="entry name" value="SACS/Nov_dom"/>
</dbReference>
<gene>
    <name evidence="3" type="primary">LOC111125004</name>
</gene>
<dbReference type="NCBIfam" id="NF047352">
    <property type="entry name" value="P_loop_sacsin"/>
    <property type="match status" value="2"/>
</dbReference>
<name>A0A8B8D902_CRAVI</name>
<accession>A0A8B8D902</accession>
<dbReference type="PANTHER" id="PTHR15600">
    <property type="entry name" value="SACSIN"/>
    <property type="match status" value="1"/>
</dbReference>
<keyword evidence="2" id="KW-1185">Reference proteome</keyword>